<dbReference type="RefSeq" id="XP_041428392.1">
    <property type="nucleotide sequence ID" value="XM_041572458.1"/>
</dbReference>
<keyword evidence="2" id="KW-1185">Reference proteome</keyword>
<gene>
    <name evidence="3" type="primary">LOC121396875</name>
</gene>
<proteinExistence type="predicted"/>
<accession>A0A8J1LFU7</accession>
<dbReference type="Pfam" id="PF21266">
    <property type="entry name" value="S1_RRP4"/>
    <property type="match status" value="1"/>
</dbReference>
<organism evidence="2 3">
    <name type="scientific">Xenopus laevis</name>
    <name type="common">African clawed frog</name>
    <dbReference type="NCBI Taxonomy" id="8355"/>
    <lineage>
        <taxon>Eukaryota</taxon>
        <taxon>Metazoa</taxon>
        <taxon>Chordata</taxon>
        <taxon>Craniata</taxon>
        <taxon>Vertebrata</taxon>
        <taxon>Euteleostomi</taxon>
        <taxon>Amphibia</taxon>
        <taxon>Batrachia</taxon>
        <taxon>Anura</taxon>
        <taxon>Pipoidea</taxon>
        <taxon>Pipidae</taxon>
        <taxon>Xenopodinae</taxon>
        <taxon>Xenopus</taxon>
        <taxon>Xenopus</taxon>
    </lineage>
</organism>
<dbReference type="GeneID" id="121396875"/>
<name>A0A8J1LFU7_XENLA</name>
<sequence>MKCSFKDERFGVQQKRWKVETNSRLDSVLLLSAVNLPGGKLRRRSAEDELAMRSYLQEGDLISIKELLKVEVIEDIVMETRQRLLEQEG</sequence>
<evidence type="ECO:0000259" key="1">
    <source>
        <dbReference type="Pfam" id="PF21266"/>
    </source>
</evidence>
<dbReference type="Gene3D" id="2.40.50.140">
    <property type="entry name" value="Nucleic acid-binding proteins"/>
    <property type="match status" value="1"/>
</dbReference>
<evidence type="ECO:0000313" key="3">
    <source>
        <dbReference type="RefSeq" id="XP_041428392.1"/>
    </source>
</evidence>
<dbReference type="SUPFAM" id="SSF50249">
    <property type="entry name" value="Nucleic acid-binding proteins"/>
    <property type="match status" value="1"/>
</dbReference>
<dbReference type="InterPro" id="IPR012340">
    <property type="entry name" value="NA-bd_OB-fold"/>
</dbReference>
<reference evidence="3" key="1">
    <citation type="submission" date="2025-08" db="UniProtKB">
        <authorList>
            <consortium name="RefSeq"/>
        </authorList>
    </citation>
    <scope>IDENTIFICATION</scope>
    <source>
        <strain evidence="3">J_2021</strain>
        <tissue evidence="3">Erythrocytes</tissue>
    </source>
</reference>
<dbReference type="InterPro" id="IPR048565">
    <property type="entry name" value="S1_RRP4"/>
</dbReference>
<dbReference type="CTD" id="121396875"/>
<dbReference type="AlphaFoldDB" id="A0A8J1LFU7"/>
<protein>
    <submittedName>
        <fullName evidence="3">Exosome complex component RRP4-like isoform X2</fullName>
    </submittedName>
</protein>
<evidence type="ECO:0000313" key="2">
    <source>
        <dbReference type="Proteomes" id="UP000186698"/>
    </source>
</evidence>
<dbReference type="Proteomes" id="UP000186698">
    <property type="component" value="Chromosome 8L"/>
</dbReference>
<feature type="domain" description="RRP4 S1" evidence="1">
    <location>
        <begin position="12"/>
        <end position="63"/>
    </location>
</feature>